<sequence>MSVVDSDKLVLGRQVDYSLQYDPGQLCPIPRELGRSAAGINAGLLRHGEDIWNIYELSWLAPSGLPMVGMAVVRVPWQAPFLIESKSLKLYCNSFNMTRFADAAAVRDAMERDLSQASGAAVTVDLLEPHRFDEVVLAEPNGICVEEAVDVASAQAAEFAYEIDPSLLKTGEEHAREILFSRLFRSRCPVTGQPDWATVRVVYSGPRIDAEGLLRYLVSYRSHQGFHEACVERIYGDILTHCRPEELEVSARFTRRGGIDINPVRSTHDGVWDNLRDPRQ</sequence>
<dbReference type="Gene3D" id="3.30.1130.10">
    <property type="match status" value="2"/>
</dbReference>
<dbReference type="SUPFAM" id="SSF55620">
    <property type="entry name" value="Tetrahydrobiopterin biosynthesis enzymes-like"/>
    <property type="match status" value="1"/>
</dbReference>
<evidence type="ECO:0000313" key="7">
    <source>
        <dbReference type="Proteomes" id="UP000503840"/>
    </source>
</evidence>
<dbReference type="GO" id="GO:0005737">
    <property type="term" value="C:cytoplasm"/>
    <property type="evidence" value="ECO:0007669"/>
    <property type="project" value="InterPro"/>
</dbReference>
<dbReference type="PIRSF" id="PIRSF004750">
    <property type="entry name" value="Nitrile_oxidored_YqcD_prd"/>
    <property type="match status" value="1"/>
</dbReference>
<accession>A0A7J0BF69</accession>
<keyword evidence="3" id="KW-0521">NADP</keyword>
<reference evidence="6 7" key="1">
    <citation type="submission" date="2020-05" db="EMBL/GenBank/DDBJ databases">
        <title>Draft genome sequence of Desulfovibrio sp. strain HN2T.</title>
        <authorList>
            <person name="Ueno A."/>
            <person name="Tamazawa S."/>
            <person name="Tamamura S."/>
            <person name="Murakami T."/>
            <person name="Kiyama T."/>
            <person name="Inomata H."/>
            <person name="Amano Y."/>
            <person name="Miyakawa K."/>
            <person name="Tamaki H."/>
            <person name="Naganuma T."/>
            <person name="Kaneko K."/>
        </authorList>
    </citation>
    <scope>NUCLEOTIDE SEQUENCE [LARGE SCALE GENOMIC DNA]</scope>
    <source>
        <strain evidence="6 7">HN2</strain>
    </source>
</reference>
<dbReference type="InterPro" id="IPR016428">
    <property type="entry name" value="QueF_type2"/>
</dbReference>
<protein>
    <submittedName>
        <fullName evidence="6">NADPH-dependent 7-cyano-7-deazaguanine reductase</fullName>
    </submittedName>
</protein>
<organism evidence="6 7">
    <name type="scientific">Desulfovibrio subterraneus</name>
    <dbReference type="NCBI Taxonomy" id="2718620"/>
    <lineage>
        <taxon>Bacteria</taxon>
        <taxon>Pseudomonadati</taxon>
        <taxon>Thermodesulfobacteriota</taxon>
        <taxon>Desulfovibrionia</taxon>
        <taxon>Desulfovibrionales</taxon>
        <taxon>Desulfovibrionaceae</taxon>
        <taxon>Desulfovibrio</taxon>
    </lineage>
</organism>
<dbReference type="AlphaFoldDB" id="A0A7J0BF69"/>
<dbReference type="InterPro" id="IPR050084">
    <property type="entry name" value="NADPH_dep_7-cyano-7-deazaG_red"/>
</dbReference>
<keyword evidence="4" id="KW-0560">Oxidoreductase</keyword>
<proteinExistence type="predicted"/>
<comment type="caution">
    <text evidence="6">The sequence shown here is derived from an EMBL/GenBank/DDBJ whole genome shotgun (WGS) entry which is preliminary data.</text>
</comment>
<evidence type="ECO:0000313" key="6">
    <source>
        <dbReference type="EMBL" id="GFM32329.1"/>
    </source>
</evidence>
<dbReference type="Proteomes" id="UP000503840">
    <property type="component" value="Unassembled WGS sequence"/>
</dbReference>
<dbReference type="GO" id="GO:0033739">
    <property type="term" value="F:preQ1 synthase activity"/>
    <property type="evidence" value="ECO:0007669"/>
    <property type="project" value="InterPro"/>
</dbReference>
<name>A0A7J0BF69_9BACT</name>
<evidence type="ECO:0000259" key="5">
    <source>
        <dbReference type="Pfam" id="PF14819"/>
    </source>
</evidence>
<evidence type="ECO:0000256" key="2">
    <source>
        <dbReference type="ARBA" id="ARBA00022785"/>
    </source>
</evidence>
<keyword evidence="2" id="KW-0671">Queuosine biosynthesis</keyword>
<dbReference type="Pfam" id="PF14489">
    <property type="entry name" value="QueF"/>
    <property type="match status" value="1"/>
</dbReference>
<gene>
    <name evidence="6" type="primary">queF</name>
    <name evidence="6" type="ORF">DSM101010T_06940</name>
</gene>
<dbReference type="Pfam" id="PF14819">
    <property type="entry name" value="QueF_N"/>
    <property type="match status" value="1"/>
</dbReference>
<evidence type="ECO:0000256" key="4">
    <source>
        <dbReference type="ARBA" id="ARBA00023002"/>
    </source>
</evidence>
<keyword evidence="1" id="KW-0963">Cytoplasm</keyword>
<dbReference type="GO" id="GO:0008616">
    <property type="term" value="P:tRNA queuosine(34) biosynthetic process"/>
    <property type="evidence" value="ECO:0007669"/>
    <property type="project" value="UniProtKB-KW"/>
</dbReference>
<evidence type="ECO:0000256" key="1">
    <source>
        <dbReference type="ARBA" id="ARBA00022490"/>
    </source>
</evidence>
<keyword evidence="7" id="KW-1185">Reference proteome</keyword>
<evidence type="ECO:0000256" key="3">
    <source>
        <dbReference type="ARBA" id="ARBA00022857"/>
    </source>
</evidence>
<dbReference type="InterPro" id="IPR043133">
    <property type="entry name" value="GTP-CH-I_C/QueF"/>
</dbReference>
<feature type="domain" description="NADPH-dependent 7-cyano-7-deazaguanine reductase N-terminal" evidence="5">
    <location>
        <begin position="17"/>
        <end position="126"/>
    </location>
</feature>
<dbReference type="PANTHER" id="PTHR34354">
    <property type="entry name" value="NADPH-DEPENDENT 7-CYANO-7-DEAZAGUANINE REDUCTASE"/>
    <property type="match status" value="1"/>
</dbReference>
<dbReference type="InterPro" id="IPR029139">
    <property type="entry name" value="QueF_N"/>
</dbReference>
<dbReference type="RefSeq" id="WP_174404039.1">
    <property type="nucleotide sequence ID" value="NZ_BLVO01000005.1"/>
</dbReference>
<dbReference type="PROSITE" id="PS00175">
    <property type="entry name" value="PG_MUTASE"/>
    <property type="match status" value="1"/>
</dbReference>
<dbReference type="InterPro" id="IPR001345">
    <property type="entry name" value="PG/BPGM_mutase_AS"/>
</dbReference>
<dbReference type="NCBIfam" id="TIGR03138">
    <property type="entry name" value="QueF"/>
    <property type="match status" value="1"/>
</dbReference>
<dbReference type="PANTHER" id="PTHR34354:SF1">
    <property type="entry name" value="NADPH-DEPENDENT 7-CYANO-7-DEAZAGUANINE REDUCTASE"/>
    <property type="match status" value="1"/>
</dbReference>
<dbReference type="InterPro" id="IPR029500">
    <property type="entry name" value="QueF"/>
</dbReference>
<dbReference type="EMBL" id="BLVO01000005">
    <property type="protein sequence ID" value="GFM32329.1"/>
    <property type="molecule type" value="Genomic_DNA"/>
</dbReference>